<evidence type="ECO:0000313" key="2">
    <source>
        <dbReference type="Proteomes" id="UP000279275"/>
    </source>
</evidence>
<sequence>MPVSFRGIEALESLFLQLVPRPPRSDEPLPIIRLSGDHANTEGVLPMVADALGGAVHASCSATRLDELTEGSSVAENGAPGLTDLRRLMLTLCRAMSGDRFDGGAGPLLFRHYRLVEWLMAQRITGSDQQAQLAALLRRGFPVWGKDLLTEVRPAMRPLQGMLLGLLRLLLPEMVFRARISSWIPVVGREFRWLMRQQYLAPRQSHRFLGFAARLTENGREYEDGDQLAKLLVHAFLEDLRLAYRRRPWHWSAARRTTYPVVLLAGADDDPVARFLVLVNDIRNETGRNDPLLIVAAAPHSAATRPAARAVRGYQAWKKDLPKERQRRAADAWVLALSVPTREPDDTQQPDDFHQISGPAAPAWKRPVGPIVPVVVVALVVALLVWRPWVASPPESSCAAGGPGGSTWVSRFDDPARPDPACVGYSADDGPQGYVFAAQEGQQAQRIVSSEKRVFAQNRVAVELARRYPRRPLFTLVYFGQLSGLEAYDAESEDIEGLALAQYAGLVANSSRPLDDDVRPLLRVILANVGYHVDAGPYVVEKFLQPLISRDPTIVGAVGLDQSRTDTVTMIQRLTALGVPIVGTSLSSDQLEGSSPLYFQLSSSDSDIAPMVGDYLTTLNPKQVRIYRLPPDANEQNKDLYTQETADDLRTEVVNRLPGSVSVWTGSWTDPDAFRTGDGHPACDSVVYYADRDDSFPEFLNALKNGCRSFTGTLVADDSVNRFMSGSDLRARSGLAIPLVYVTKGNLDTCQARTLDLQGDKDFFQLAIPSTGDVLPTLLPDVTVPGWNACASSTGHPLGERVALTYEAAEMFDHAVGTLQTPRDTGWTSKIPLTPTSVWGEMREMQEFDTTTGVVNYPANPTSGRVDHQKWRGLERVGDIADPADRPTLIYGCGRISSRDTIDRCRAYPLANR</sequence>
<dbReference type="RefSeq" id="WP_122186165.1">
    <property type="nucleotide sequence ID" value="NZ_RFFH01000001.1"/>
</dbReference>
<organism evidence="1 2">
    <name type="scientific">Nocardia stercoris</name>
    <dbReference type="NCBI Taxonomy" id="2483361"/>
    <lineage>
        <taxon>Bacteria</taxon>
        <taxon>Bacillati</taxon>
        <taxon>Actinomycetota</taxon>
        <taxon>Actinomycetes</taxon>
        <taxon>Mycobacteriales</taxon>
        <taxon>Nocardiaceae</taxon>
        <taxon>Nocardia</taxon>
    </lineage>
</organism>
<protein>
    <submittedName>
        <fullName evidence="1">Uncharacterized protein</fullName>
    </submittedName>
</protein>
<dbReference type="AlphaFoldDB" id="A0A3M2LEI8"/>
<evidence type="ECO:0000313" key="1">
    <source>
        <dbReference type="EMBL" id="RMI35190.1"/>
    </source>
</evidence>
<name>A0A3M2LEI8_9NOCA</name>
<proteinExistence type="predicted"/>
<accession>A0A3M2LEI8</accession>
<dbReference type="InterPro" id="IPR028082">
    <property type="entry name" value="Peripla_BP_I"/>
</dbReference>
<dbReference type="OrthoDB" id="3440574at2"/>
<dbReference type="Proteomes" id="UP000279275">
    <property type="component" value="Unassembled WGS sequence"/>
</dbReference>
<dbReference type="EMBL" id="RFFH01000001">
    <property type="protein sequence ID" value="RMI35190.1"/>
    <property type="molecule type" value="Genomic_DNA"/>
</dbReference>
<reference evidence="1 2" key="1">
    <citation type="submission" date="2018-10" db="EMBL/GenBank/DDBJ databases">
        <title>Isolation from cow dung.</title>
        <authorList>
            <person name="Ling L."/>
        </authorList>
    </citation>
    <scope>NUCLEOTIDE SEQUENCE [LARGE SCALE GENOMIC DNA]</scope>
    <source>
        <strain evidence="1 2">NEAU-LL90</strain>
    </source>
</reference>
<comment type="caution">
    <text evidence="1">The sequence shown here is derived from an EMBL/GenBank/DDBJ whole genome shotgun (WGS) entry which is preliminary data.</text>
</comment>
<gene>
    <name evidence="1" type="ORF">EBN03_02495</name>
</gene>
<keyword evidence="2" id="KW-1185">Reference proteome</keyword>
<dbReference type="SUPFAM" id="SSF53822">
    <property type="entry name" value="Periplasmic binding protein-like I"/>
    <property type="match status" value="1"/>
</dbReference>